<keyword evidence="5 8" id="KW-1133">Transmembrane helix</keyword>
<comment type="similarity">
    <text evidence="2">Belongs to the SLC29A/ENT transporter (TC 2.A.57) family.</text>
</comment>
<sequence length="459" mass="49759">MGSSLLVRSSAREDDRSHEYEPLTGNDEVEALESSAVFEDHEQIPFSWFEYGIFALLGMAMLWAWNMFLAAAPYFSSRLASDPWSQTNFQSAILAVSTMTNLGVMLLLSQIQKGASYPYRINIALVINISVFALLTASTVVFVNAGPRLFLSFLLLIVAATACATGFIQNGAFAFAASFGRPEYMQALMAGQGLAGVLPALTQVVTVLAFPPASDEAKNGKTDSAADGQSAAFFYFLAAVLVSLVTVIAFAPLVRRHNQIVVGSRMADSTASIEDAERASRKSVSLWHLFRKLHWLSLALGITFAEAMFFPVFTVKITSVVPIDNAGALFRPAAFIPLAFFFWNLGDLSGRVATIIPFPLKKRPFVLFILSLARSGFIPLYFLCNIGGRGAAISSDFFYLFIVQFCFGLTNGWMGSTCMMASGDWIEDEEREAAGGFMGLCIVIGLTTGSLLSFSVASI</sequence>
<feature type="transmembrane region" description="Helical" evidence="8">
    <location>
        <begin position="433"/>
        <end position="457"/>
    </location>
</feature>
<dbReference type="GO" id="GO:0000329">
    <property type="term" value="C:fungal-type vacuole membrane"/>
    <property type="evidence" value="ECO:0007669"/>
    <property type="project" value="TreeGrafter"/>
</dbReference>
<dbReference type="InterPro" id="IPR036259">
    <property type="entry name" value="MFS_trans_sf"/>
</dbReference>
<feature type="compositionally biased region" description="Basic and acidic residues" evidence="7">
    <location>
        <begin position="10"/>
        <end position="21"/>
    </location>
</feature>
<dbReference type="InterPro" id="IPR002259">
    <property type="entry name" value="Eqnu_transpt"/>
</dbReference>
<feature type="transmembrane region" description="Helical" evidence="8">
    <location>
        <begin position="293"/>
        <end position="314"/>
    </location>
</feature>
<feature type="transmembrane region" description="Helical" evidence="8">
    <location>
        <begin position="397"/>
        <end position="421"/>
    </location>
</feature>
<comment type="caution">
    <text evidence="9">The sequence shown here is derived from an EMBL/GenBank/DDBJ whole genome shotgun (WGS) entry which is preliminary data.</text>
</comment>
<accession>A0A9N9VKN3</accession>
<feature type="transmembrane region" description="Helical" evidence="8">
    <location>
        <begin position="231"/>
        <end position="254"/>
    </location>
</feature>
<evidence type="ECO:0000256" key="1">
    <source>
        <dbReference type="ARBA" id="ARBA00004141"/>
    </source>
</evidence>
<feature type="region of interest" description="Disordered" evidence="7">
    <location>
        <begin position="1"/>
        <end position="24"/>
    </location>
</feature>
<evidence type="ECO:0000256" key="7">
    <source>
        <dbReference type="SAM" id="MobiDB-lite"/>
    </source>
</evidence>
<evidence type="ECO:0000256" key="2">
    <source>
        <dbReference type="ARBA" id="ARBA00007965"/>
    </source>
</evidence>
<feature type="transmembrane region" description="Helical" evidence="8">
    <location>
        <begin position="48"/>
        <end position="69"/>
    </location>
</feature>
<evidence type="ECO:0000256" key="6">
    <source>
        <dbReference type="ARBA" id="ARBA00023136"/>
    </source>
</evidence>
<evidence type="ECO:0000256" key="8">
    <source>
        <dbReference type="SAM" id="Phobius"/>
    </source>
</evidence>
<keyword evidence="4 8" id="KW-0812">Transmembrane</keyword>
<dbReference type="AlphaFoldDB" id="A0A9N9VKN3"/>
<keyword evidence="3" id="KW-0813">Transport</keyword>
<evidence type="ECO:0000313" key="9">
    <source>
        <dbReference type="EMBL" id="CAH0026898.1"/>
    </source>
</evidence>
<dbReference type="GO" id="GO:0034257">
    <property type="term" value="F:nicotinamide riboside transmembrane transporter activity"/>
    <property type="evidence" value="ECO:0007669"/>
    <property type="project" value="TreeGrafter"/>
</dbReference>
<dbReference type="OrthoDB" id="46396at2759"/>
<comment type="subcellular location">
    <subcellularLocation>
        <location evidence="1">Membrane</location>
        <topology evidence="1">Multi-pass membrane protein</topology>
    </subcellularLocation>
</comment>
<dbReference type="Proteomes" id="UP000696573">
    <property type="component" value="Unassembled WGS sequence"/>
</dbReference>
<dbReference type="Pfam" id="PF01733">
    <property type="entry name" value="Nucleoside_tran"/>
    <property type="match status" value="1"/>
</dbReference>
<dbReference type="PIRSF" id="PIRSF016379">
    <property type="entry name" value="ENT"/>
    <property type="match status" value="1"/>
</dbReference>
<feature type="transmembrane region" description="Helical" evidence="8">
    <location>
        <begin position="121"/>
        <end position="143"/>
    </location>
</feature>
<feature type="transmembrane region" description="Helical" evidence="8">
    <location>
        <begin position="89"/>
        <end position="109"/>
    </location>
</feature>
<evidence type="ECO:0000256" key="3">
    <source>
        <dbReference type="ARBA" id="ARBA00022448"/>
    </source>
</evidence>
<reference evidence="9" key="1">
    <citation type="submission" date="2021-10" db="EMBL/GenBank/DDBJ databases">
        <authorList>
            <person name="Piombo E."/>
        </authorList>
    </citation>
    <scope>NUCLEOTIDE SEQUENCE</scope>
</reference>
<protein>
    <recommendedName>
        <fullName evidence="11">Nucleoside transporter FUN26</fullName>
    </recommendedName>
</protein>
<evidence type="ECO:0000256" key="4">
    <source>
        <dbReference type="ARBA" id="ARBA00022692"/>
    </source>
</evidence>
<feature type="transmembrane region" description="Helical" evidence="8">
    <location>
        <begin position="326"/>
        <end position="345"/>
    </location>
</feature>
<gene>
    <name evidence="9" type="ORF">CRHIZ90672A_00003000</name>
</gene>
<dbReference type="GO" id="GO:0015205">
    <property type="term" value="F:nucleobase transmembrane transporter activity"/>
    <property type="evidence" value="ECO:0007669"/>
    <property type="project" value="TreeGrafter"/>
</dbReference>
<dbReference type="PRINTS" id="PR01130">
    <property type="entry name" value="DERENTRNSPRT"/>
</dbReference>
<dbReference type="PANTHER" id="PTHR10332">
    <property type="entry name" value="EQUILIBRATIVE NUCLEOSIDE TRANSPORTER"/>
    <property type="match status" value="1"/>
</dbReference>
<proteinExistence type="inferred from homology"/>
<evidence type="ECO:0000256" key="5">
    <source>
        <dbReference type="ARBA" id="ARBA00022989"/>
    </source>
</evidence>
<evidence type="ECO:0000313" key="10">
    <source>
        <dbReference type="Proteomes" id="UP000696573"/>
    </source>
</evidence>
<dbReference type="EMBL" id="CABFNQ020000725">
    <property type="protein sequence ID" value="CAH0026898.1"/>
    <property type="molecule type" value="Genomic_DNA"/>
</dbReference>
<feature type="transmembrane region" description="Helical" evidence="8">
    <location>
        <begin position="187"/>
        <end position="211"/>
    </location>
</feature>
<dbReference type="PANTHER" id="PTHR10332:SF88">
    <property type="entry name" value="EQUILIBRATIVE NUCLEOSIDE TRANSPORTER 1, ISOFORM A"/>
    <property type="match status" value="1"/>
</dbReference>
<dbReference type="GO" id="GO:0005886">
    <property type="term" value="C:plasma membrane"/>
    <property type="evidence" value="ECO:0007669"/>
    <property type="project" value="TreeGrafter"/>
</dbReference>
<dbReference type="SUPFAM" id="SSF103473">
    <property type="entry name" value="MFS general substrate transporter"/>
    <property type="match status" value="1"/>
</dbReference>
<feature type="transmembrane region" description="Helical" evidence="8">
    <location>
        <begin position="365"/>
        <end position="382"/>
    </location>
</feature>
<keyword evidence="6 8" id="KW-0472">Membrane</keyword>
<keyword evidence="10" id="KW-1185">Reference proteome</keyword>
<name>A0A9N9VKN3_9HYPO</name>
<feature type="transmembrane region" description="Helical" evidence="8">
    <location>
        <begin position="149"/>
        <end position="175"/>
    </location>
</feature>
<organism evidence="9 10">
    <name type="scientific">Clonostachys rhizophaga</name>
    <dbReference type="NCBI Taxonomy" id="160324"/>
    <lineage>
        <taxon>Eukaryota</taxon>
        <taxon>Fungi</taxon>
        <taxon>Dikarya</taxon>
        <taxon>Ascomycota</taxon>
        <taxon>Pezizomycotina</taxon>
        <taxon>Sordariomycetes</taxon>
        <taxon>Hypocreomycetidae</taxon>
        <taxon>Hypocreales</taxon>
        <taxon>Bionectriaceae</taxon>
        <taxon>Clonostachys</taxon>
    </lineage>
</organism>
<evidence type="ECO:0008006" key="11">
    <source>
        <dbReference type="Google" id="ProtNLM"/>
    </source>
</evidence>